<dbReference type="GO" id="GO:0061564">
    <property type="term" value="P:axon development"/>
    <property type="evidence" value="ECO:0007669"/>
    <property type="project" value="UniProtKB-ARBA"/>
</dbReference>
<dbReference type="SMART" id="SM00252">
    <property type="entry name" value="SH2"/>
    <property type="match status" value="1"/>
</dbReference>
<dbReference type="GO" id="GO:0048680">
    <property type="term" value="P:positive regulation of axon regeneration"/>
    <property type="evidence" value="ECO:0007669"/>
    <property type="project" value="UniProtKB-ARBA"/>
</dbReference>
<keyword evidence="10" id="KW-0727">SH2 domain</keyword>
<dbReference type="InterPro" id="IPR020635">
    <property type="entry name" value="Tyr_kinase_cat_dom"/>
</dbReference>
<dbReference type="InterPro" id="IPR000980">
    <property type="entry name" value="SH2"/>
</dbReference>
<evidence type="ECO:0000256" key="11">
    <source>
        <dbReference type="RuleBase" id="RU362096"/>
    </source>
</evidence>
<dbReference type="GO" id="GO:0005524">
    <property type="term" value="F:ATP binding"/>
    <property type="evidence" value="ECO:0007669"/>
    <property type="project" value="UniProtKB-KW"/>
</dbReference>
<comment type="subcellular location">
    <subcellularLocation>
        <location evidence="1">Endomembrane system</location>
    </subcellularLocation>
</comment>
<feature type="compositionally biased region" description="Polar residues" evidence="12">
    <location>
        <begin position="10"/>
        <end position="27"/>
    </location>
</feature>
<evidence type="ECO:0000256" key="3">
    <source>
        <dbReference type="ARBA" id="ARBA00022741"/>
    </source>
</evidence>
<dbReference type="PRINTS" id="PR00109">
    <property type="entry name" value="TYRKINASE"/>
</dbReference>
<dbReference type="Gene3D" id="3.30.505.10">
    <property type="entry name" value="SH2 domain"/>
    <property type="match status" value="1"/>
</dbReference>
<dbReference type="SUPFAM" id="SSF56112">
    <property type="entry name" value="Protein kinase-like (PK-like)"/>
    <property type="match status" value="1"/>
</dbReference>
<dbReference type="Pfam" id="PF07714">
    <property type="entry name" value="PK_Tyr_Ser-Thr"/>
    <property type="match status" value="1"/>
</dbReference>
<dbReference type="InterPro" id="IPR011009">
    <property type="entry name" value="Kinase-like_dom_sf"/>
</dbReference>
<evidence type="ECO:0000256" key="8">
    <source>
        <dbReference type="ARBA" id="ARBA00051243"/>
    </source>
</evidence>
<dbReference type="EC" id="2.7.10.2" evidence="11"/>
<dbReference type="InterPro" id="IPR000719">
    <property type="entry name" value="Prot_kinase_dom"/>
</dbReference>
<feature type="non-terminal residue" evidence="15">
    <location>
        <position position="781"/>
    </location>
</feature>
<dbReference type="AlphaFoldDB" id="A0AA36CR20"/>
<dbReference type="SUPFAM" id="SSF55550">
    <property type="entry name" value="SH2 domain"/>
    <property type="match status" value="1"/>
</dbReference>
<feature type="region of interest" description="Disordered" evidence="12">
    <location>
        <begin position="1"/>
        <end position="46"/>
    </location>
</feature>
<dbReference type="InterPro" id="IPR035849">
    <property type="entry name" value="Fes/Fps/Fer_SH2"/>
</dbReference>
<evidence type="ECO:0000256" key="6">
    <source>
        <dbReference type="ARBA" id="ARBA00023136"/>
    </source>
</evidence>
<dbReference type="InterPro" id="IPR036860">
    <property type="entry name" value="SH2_dom_sf"/>
</dbReference>
<evidence type="ECO:0000256" key="9">
    <source>
        <dbReference type="ARBA" id="ARBA00051245"/>
    </source>
</evidence>
<comment type="catalytic activity">
    <reaction evidence="8">
        <text>L-tyrosyl-[protein] + ATP = O-phospho-L-tyrosyl-[protein] + ADP + H(+)</text>
        <dbReference type="Rhea" id="RHEA:10596"/>
        <dbReference type="Rhea" id="RHEA-COMP:10136"/>
        <dbReference type="Rhea" id="RHEA-COMP:20101"/>
        <dbReference type="ChEBI" id="CHEBI:15378"/>
        <dbReference type="ChEBI" id="CHEBI:30616"/>
        <dbReference type="ChEBI" id="CHEBI:46858"/>
        <dbReference type="ChEBI" id="CHEBI:61978"/>
        <dbReference type="ChEBI" id="CHEBI:456216"/>
        <dbReference type="EC" id="2.7.10.1"/>
    </reaction>
</comment>
<evidence type="ECO:0000313" key="15">
    <source>
        <dbReference type="EMBL" id="CAJ0573390.1"/>
    </source>
</evidence>
<keyword evidence="3 11" id="KW-0547">Nucleotide-binding</keyword>
<dbReference type="GO" id="GO:0004715">
    <property type="term" value="F:non-membrane spanning protein tyrosine kinase activity"/>
    <property type="evidence" value="ECO:0007669"/>
    <property type="project" value="UniProtKB-EC"/>
</dbReference>
<dbReference type="GO" id="GO:0004714">
    <property type="term" value="F:transmembrane receptor protein tyrosine kinase activity"/>
    <property type="evidence" value="ECO:0007669"/>
    <property type="project" value="UniProtKB-EC"/>
</dbReference>
<dbReference type="PRINTS" id="PR00401">
    <property type="entry name" value="SH2DOMAIN"/>
</dbReference>
<dbReference type="FunFam" id="1.10.510.10:FF:001512">
    <property type="entry name" value="Receptor tyrosine-protein kinase erbB-2"/>
    <property type="match status" value="1"/>
</dbReference>
<name>A0AA36CR20_9BILA</name>
<keyword evidence="5 11" id="KW-0067">ATP-binding</keyword>
<gene>
    <name evidence="15" type="ORF">MSPICULIGERA_LOCUS11749</name>
</gene>
<evidence type="ECO:0000256" key="10">
    <source>
        <dbReference type="PROSITE-ProRule" id="PRU00191"/>
    </source>
</evidence>
<accession>A0AA36CR20</accession>
<keyword evidence="6" id="KW-0472">Membrane</keyword>
<dbReference type="Proteomes" id="UP001177023">
    <property type="component" value="Unassembled WGS sequence"/>
</dbReference>
<dbReference type="PROSITE" id="PS00109">
    <property type="entry name" value="PROTEIN_KINASE_TYR"/>
    <property type="match status" value="1"/>
</dbReference>
<keyword evidence="4 11" id="KW-0418">Kinase</keyword>
<evidence type="ECO:0000256" key="12">
    <source>
        <dbReference type="SAM" id="MobiDB-lite"/>
    </source>
</evidence>
<dbReference type="EMBL" id="CATQJA010002618">
    <property type="protein sequence ID" value="CAJ0573390.1"/>
    <property type="molecule type" value="Genomic_DNA"/>
</dbReference>
<dbReference type="InterPro" id="IPR008266">
    <property type="entry name" value="Tyr_kinase_AS"/>
</dbReference>
<dbReference type="InterPro" id="IPR001245">
    <property type="entry name" value="Ser-Thr/Tyr_kinase_cat_dom"/>
</dbReference>
<evidence type="ECO:0000256" key="2">
    <source>
        <dbReference type="ARBA" id="ARBA00022679"/>
    </source>
</evidence>
<dbReference type="Gene3D" id="1.10.510.10">
    <property type="entry name" value="Transferase(Phosphotransferase) domain 1"/>
    <property type="match status" value="1"/>
</dbReference>
<feature type="region of interest" description="Disordered" evidence="12">
    <location>
        <begin position="436"/>
        <end position="459"/>
    </location>
</feature>
<feature type="domain" description="Protein kinase" evidence="14">
    <location>
        <begin position="157"/>
        <end position="437"/>
    </location>
</feature>
<evidence type="ECO:0000259" key="13">
    <source>
        <dbReference type="PROSITE" id="PS50001"/>
    </source>
</evidence>
<evidence type="ECO:0000256" key="5">
    <source>
        <dbReference type="ARBA" id="ARBA00022840"/>
    </source>
</evidence>
<dbReference type="CDD" id="cd10361">
    <property type="entry name" value="SH2_Fps_family"/>
    <property type="match status" value="1"/>
</dbReference>
<dbReference type="PROSITE" id="PS50011">
    <property type="entry name" value="PROTEIN_KINASE_DOM"/>
    <property type="match status" value="1"/>
</dbReference>
<keyword evidence="7 11" id="KW-0829">Tyrosine-protein kinase</keyword>
<dbReference type="SMART" id="SM00219">
    <property type="entry name" value="TyrKc"/>
    <property type="match status" value="1"/>
</dbReference>
<dbReference type="PROSITE" id="PS50001">
    <property type="entry name" value="SH2"/>
    <property type="match status" value="1"/>
</dbReference>
<dbReference type="PANTHER" id="PTHR24418">
    <property type="entry name" value="TYROSINE-PROTEIN KINASE"/>
    <property type="match status" value="1"/>
</dbReference>
<dbReference type="CDD" id="cd00192">
    <property type="entry name" value="PTKc"/>
    <property type="match status" value="1"/>
</dbReference>
<evidence type="ECO:0000256" key="7">
    <source>
        <dbReference type="ARBA" id="ARBA00023137"/>
    </source>
</evidence>
<feature type="domain" description="SH2" evidence="13">
    <location>
        <begin position="45"/>
        <end position="142"/>
    </location>
</feature>
<dbReference type="InterPro" id="IPR050198">
    <property type="entry name" value="Non-receptor_tyrosine_kinases"/>
</dbReference>
<evidence type="ECO:0000259" key="14">
    <source>
        <dbReference type="PROSITE" id="PS50011"/>
    </source>
</evidence>
<comment type="caution">
    <text evidence="15">The sequence shown here is derived from an EMBL/GenBank/DDBJ whole genome shotgun (WGS) entry which is preliminary data.</text>
</comment>
<sequence length="781" mass="87242">MVPKRLPASRTGSGNQFRRSTMGGTSRSKSPSPKKKSTDLEKQSWYHGMRPRKECEALLNEKGDWLVRATDNDNEGRLSVVLTVLDQKRVAKHLIITKNEKNRFILSALKEKDRVQFDTVAELIAYYQKKGGIGAIKMGSPKNRPTWMIKHEQVTFDENKDKLGSGNYCVVYKGIYKEEQRVTNVAVKVCLQLDEERKPDQITAERQSMLREAELLASYAHENVIQLYGVAADHPPVQIVLEYCPGGSLDKHLQEYRDKIETAERLLYMKDAARGMSYLHEKGCIHRDIASRNCLIAESGLIKIADFGLSKLIAKTEKEADPETGMGFPVRWMAPESLQKKREYSTKSDVWSYGVMVYETFNNGNKPWPDWETKKIATHIRKGRMPELPDTIPSELRDYLKTKIWNVDPEKRVDMDAVCKKVEEASRVVGRPLRPVIKRQTKGGSKDKGTRNQESTSSVAVRLSATRRHLLTSTLKEAQRLLLARALAQKLPARQFYAKRLRSTNKHSCPLQFADVFYAAPCNVSLTPACMKYCVQEAGCDAYSDGGNQACVFDPPDQSINGVKSAINKTCTPYEVNYQYVVSNEGDGTTPSSYLNLFLGVHCPAIGCWAMQTQEAMSFAQKVLQGSGLGDSPFFTGITYNITSRAFANGCAATASYQDFLGDVASAVTGPDWELYCHYITGTTSQFTNCQEVEFASSGPVNLFGKIYQPPGMANFLRALLFFCTSAVFAAQEHPRAIRSATILVDDTSNVIKGSRGSSGRQVTHVASRNNIKNAKDFQMA</sequence>
<comment type="similarity">
    <text evidence="11">Belongs to the protein kinase superfamily. Tyr protein kinase family.</text>
</comment>
<comment type="catalytic activity">
    <reaction evidence="9 11">
        <text>L-tyrosyl-[protein] + ATP = O-phospho-L-tyrosyl-[protein] + ADP + H(+)</text>
        <dbReference type="Rhea" id="RHEA:10596"/>
        <dbReference type="Rhea" id="RHEA-COMP:10136"/>
        <dbReference type="Rhea" id="RHEA-COMP:20101"/>
        <dbReference type="ChEBI" id="CHEBI:15378"/>
        <dbReference type="ChEBI" id="CHEBI:30616"/>
        <dbReference type="ChEBI" id="CHEBI:46858"/>
        <dbReference type="ChEBI" id="CHEBI:61978"/>
        <dbReference type="ChEBI" id="CHEBI:456216"/>
        <dbReference type="EC" id="2.7.10.2"/>
    </reaction>
</comment>
<keyword evidence="16" id="KW-1185">Reference proteome</keyword>
<reference evidence="15" key="1">
    <citation type="submission" date="2023-06" db="EMBL/GenBank/DDBJ databases">
        <authorList>
            <person name="Delattre M."/>
        </authorList>
    </citation>
    <scope>NUCLEOTIDE SEQUENCE</scope>
    <source>
        <strain evidence="15">AF72</strain>
    </source>
</reference>
<evidence type="ECO:0000313" key="16">
    <source>
        <dbReference type="Proteomes" id="UP001177023"/>
    </source>
</evidence>
<protein>
    <recommendedName>
        <fullName evidence="11">Tyrosine-protein kinase</fullName>
        <ecNumber evidence="11">2.7.10.2</ecNumber>
    </recommendedName>
</protein>
<proteinExistence type="inferred from homology"/>
<evidence type="ECO:0000256" key="1">
    <source>
        <dbReference type="ARBA" id="ARBA00004308"/>
    </source>
</evidence>
<keyword evidence="2 11" id="KW-0808">Transferase</keyword>
<dbReference type="GO" id="GO:0012505">
    <property type="term" value="C:endomembrane system"/>
    <property type="evidence" value="ECO:0007669"/>
    <property type="project" value="UniProtKB-SubCell"/>
</dbReference>
<organism evidence="15 16">
    <name type="scientific">Mesorhabditis spiculigera</name>
    <dbReference type="NCBI Taxonomy" id="96644"/>
    <lineage>
        <taxon>Eukaryota</taxon>
        <taxon>Metazoa</taxon>
        <taxon>Ecdysozoa</taxon>
        <taxon>Nematoda</taxon>
        <taxon>Chromadorea</taxon>
        <taxon>Rhabditida</taxon>
        <taxon>Rhabditina</taxon>
        <taxon>Rhabditomorpha</taxon>
        <taxon>Rhabditoidea</taxon>
        <taxon>Rhabditidae</taxon>
        <taxon>Mesorhabditinae</taxon>
        <taxon>Mesorhabditis</taxon>
    </lineage>
</organism>
<dbReference type="Pfam" id="PF00017">
    <property type="entry name" value="SH2"/>
    <property type="match status" value="1"/>
</dbReference>
<evidence type="ECO:0000256" key="4">
    <source>
        <dbReference type="ARBA" id="ARBA00022777"/>
    </source>
</evidence>